<comment type="caution">
    <text evidence="2">The sequence shown here is derived from an EMBL/GenBank/DDBJ whole genome shotgun (WGS) entry which is preliminary data.</text>
</comment>
<dbReference type="Proteomes" id="UP001651690">
    <property type="component" value="Unassembled WGS sequence"/>
</dbReference>
<organism evidence="2 3">
    <name type="scientific">Mycolicibacterium arenosum</name>
    <dbReference type="NCBI Taxonomy" id="2952157"/>
    <lineage>
        <taxon>Bacteria</taxon>
        <taxon>Bacillati</taxon>
        <taxon>Actinomycetota</taxon>
        <taxon>Actinomycetes</taxon>
        <taxon>Mycobacteriales</taxon>
        <taxon>Mycobacteriaceae</taxon>
        <taxon>Mycolicibacterium</taxon>
    </lineage>
</organism>
<evidence type="ECO:0000256" key="1">
    <source>
        <dbReference type="SAM" id="SignalP"/>
    </source>
</evidence>
<sequence length="55" mass="5554">MKKFAISSAIATGFAAALFGLAAPASADVGHHQWVQDIQQQATVGSAQATVGNGR</sequence>
<protein>
    <recommendedName>
        <fullName evidence="4">Lipoprotein</fullName>
    </recommendedName>
</protein>
<evidence type="ECO:0000313" key="3">
    <source>
        <dbReference type="Proteomes" id="UP001651690"/>
    </source>
</evidence>
<feature type="signal peptide" evidence="1">
    <location>
        <begin position="1"/>
        <end position="27"/>
    </location>
</feature>
<name>A0ABT1MD96_9MYCO</name>
<keyword evidence="3" id="KW-1185">Reference proteome</keyword>
<proteinExistence type="predicted"/>
<keyword evidence="1" id="KW-0732">Signal</keyword>
<accession>A0ABT1MD96</accession>
<dbReference type="EMBL" id="JANDBD010000021">
    <property type="protein sequence ID" value="MCP9276862.1"/>
    <property type="molecule type" value="Genomic_DNA"/>
</dbReference>
<evidence type="ECO:0008006" key="4">
    <source>
        <dbReference type="Google" id="ProtNLM"/>
    </source>
</evidence>
<dbReference type="RefSeq" id="WP_255065128.1">
    <property type="nucleotide sequence ID" value="NZ_JANDBD010000021.1"/>
</dbReference>
<evidence type="ECO:0000313" key="2">
    <source>
        <dbReference type="EMBL" id="MCP9276862.1"/>
    </source>
</evidence>
<reference evidence="2 3" key="1">
    <citation type="submission" date="2022-06" db="EMBL/GenBank/DDBJ databases">
        <title>Mycolicibacterium sp. CAU 1645 isolated from seawater.</title>
        <authorList>
            <person name="Kim W."/>
        </authorList>
    </citation>
    <scope>NUCLEOTIDE SEQUENCE [LARGE SCALE GENOMIC DNA]</scope>
    <source>
        <strain evidence="2 3">CAU 1645</strain>
    </source>
</reference>
<gene>
    <name evidence="2" type="ORF">NM203_32255</name>
</gene>
<feature type="chain" id="PRO_5046546412" description="Lipoprotein" evidence="1">
    <location>
        <begin position="28"/>
        <end position="55"/>
    </location>
</feature>